<sequence>MNFKALAARFALVVSCGLMTATPAAAQFWQCVTFARSVSGIEIRGNANTWWSQAEGRYERGHTPKAGSVLAFSPTSRMRVGHVAMVSKVVSDREVLLTHANWSRPGAVETNVRAVDVSDAGDWSMVKVWYGPQGGLGTSAYPTKGFIYSGHAPAGGTLDAPAQPSFQMASATRTVTATQRANAAQLASVQHGPTDPRGIFTLVNEAN</sequence>
<evidence type="ECO:0000313" key="3">
    <source>
        <dbReference type="EMBL" id="PTQ60276.1"/>
    </source>
</evidence>
<name>A0A2T5GLR6_9SPHN</name>
<feature type="domain" description="Peptidase C51" evidence="2">
    <location>
        <begin position="6"/>
        <end position="127"/>
    </location>
</feature>
<gene>
    <name evidence="3" type="ORF">C8J26_1986</name>
</gene>
<feature type="chain" id="PRO_5015629360" evidence="1">
    <location>
        <begin position="27"/>
        <end position="207"/>
    </location>
</feature>
<dbReference type="AlphaFoldDB" id="A0A2T5GLR6"/>
<dbReference type="Proteomes" id="UP000244189">
    <property type="component" value="Unassembled WGS sequence"/>
</dbReference>
<dbReference type="InterPro" id="IPR038765">
    <property type="entry name" value="Papain-like_cys_pep_sf"/>
</dbReference>
<evidence type="ECO:0000259" key="2">
    <source>
        <dbReference type="PROSITE" id="PS50911"/>
    </source>
</evidence>
<reference evidence="3 4" key="1">
    <citation type="submission" date="2018-04" db="EMBL/GenBank/DDBJ databases">
        <title>Genomic Encyclopedia of Type Strains, Phase III (KMG-III): the genomes of soil and plant-associated and newly described type strains.</title>
        <authorList>
            <person name="Whitman W."/>
        </authorList>
    </citation>
    <scope>NUCLEOTIDE SEQUENCE [LARGE SCALE GENOMIC DNA]</scope>
    <source>
        <strain evidence="3 4">MA101b</strain>
    </source>
</reference>
<dbReference type="SUPFAM" id="SSF54001">
    <property type="entry name" value="Cysteine proteinases"/>
    <property type="match status" value="1"/>
</dbReference>
<dbReference type="RefSeq" id="WP_107957749.1">
    <property type="nucleotide sequence ID" value="NZ_JASPFP010000001.1"/>
</dbReference>
<keyword evidence="1" id="KW-0732">Signal</keyword>
<dbReference type="InterPro" id="IPR007921">
    <property type="entry name" value="CHAP_dom"/>
</dbReference>
<proteinExistence type="predicted"/>
<organism evidence="3 4">
    <name type="scientific">Sphingomonas aurantiaca</name>
    <dbReference type="NCBI Taxonomy" id="185949"/>
    <lineage>
        <taxon>Bacteria</taxon>
        <taxon>Pseudomonadati</taxon>
        <taxon>Pseudomonadota</taxon>
        <taxon>Alphaproteobacteria</taxon>
        <taxon>Sphingomonadales</taxon>
        <taxon>Sphingomonadaceae</taxon>
        <taxon>Sphingomonas</taxon>
    </lineage>
</organism>
<dbReference type="EMBL" id="QAOG01000003">
    <property type="protein sequence ID" value="PTQ60276.1"/>
    <property type="molecule type" value="Genomic_DNA"/>
</dbReference>
<dbReference type="PROSITE" id="PS50911">
    <property type="entry name" value="CHAP"/>
    <property type="match status" value="1"/>
</dbReference>
<protein>
    <submittedName>
        <fullName evidence="3">CHAP domain-containing protein</fullName>
    </submittedName>
</protein>
<dbReference type="Gene3D" id="3.90.1720.10">
    <property type="entry name" value="endopeptidase domain like (from Nostoc punctiforme)"/>
    <property type="match status" value="1"/>
</dbReference>
<accession>A0A2T5GLR6</accession>
<keyword evidence="4" id="KW-1185">Reference proteome</keyword>
<evidence type="ECO:0000313" key="4">
    <source>
        <dbReference type="Proteomes" id="UP000244189"/>
    </source>
</evidence>
<evidence type="ECO:0000256" key="1">
    <source>
        <dbReference type="SAM" id="SignalP"/>
    </source>
</evidence>
<feature type="signal peptide" evidence="1">
    <location>
        <begin position="1"/>
        <end position="26"/>
    </location>
</feature>
<dbReference type="Pfam" id="PF05257">
    <property type="entry name" value="CHAP"/>
    <property type="match status" value="1"/>
</dbReference>
<comment type="caution">
    <text evidence="3">The sequence shown here is derived from an EMBL/GenBank/DDBJ whole genome shotgun (WGS) entry which is preliminary data.</text>
</comment>